<dbReference type="SMART" id="SM00388">
    <property type="entry name" value="HisKA"/>
    <property type="match status" value="1"/>
</dbReference>
<dbReference type="CDD" id="cd00075">
    <property type="entry name" value="HATPase"/>
    <property type="match status" value="1"/>
</dbReference>
<gene>
    <name evidence="18" type="ORF">H7B67_03690</name>
</gene>
<dbReference type="CDD" id="cd00082">
    <property type="entry name" value="HisKA"/>
    <property type="match status" value="1"/>
</dbReference>
<feature type="coiled-coil region" evidence="14">
    <location>
        <begin position="199"/>
        <end position="229"/>
    </location>
</feature>
<accession>A0A841SUB0</accession>
<dbReference type="SUPFAM" id="SSF158472">
    <property type="entry name" value="HAMP domain-like"/>
    <property type="match status" value="1"/>
</dbReference>
<evidence type="ECO:0000256" key="13">
    <source>
        <dbReference type="ARBA" id="ARBA00023136"/>
    </source>
</evidence>
<dbReference type="PRINTS" id="PR00344">
    <property type="entry name" value="BCTRLSENSOR"/>
</dbReference>
<dbReference type="EC" id="2.7.13.3" evidence="3"/>
<comment type="subcellular location">
    <subcellularLocation>
        <location evidence="2">Cell membrane</location>
        <topology evidence="2">Multi-pass membrane protein</topology>
    </subcellularLocation>
</comment>
<reference evidence="18 19" key="1">
    <citation type="submission" date="2020-08" db="EMBL/GenBank/DDBJ databases">
        <title>Cohnella phylogeny.</title>
        <authorList>
            <person name="Dunlap C."/>
        </authorList>
    </citation>
    <scope>NUCLEOTIDE SEQUENCE [LARGE SCALE GENOMIC DNA]</scope>
    <source>
        <strain evidence="18 19">DSM 25241</strain>
    </source>
</reference>
<proteinExistence type="predicted"/>
<keyword evidence="7 15" id="KW-0812">Transmembrane</keyword>
<dbReference type="PANTHER" id="PTHR45528">
    <property type="entry name" value="SENSOR HISTIDINE KINASE CPXA"/>
    <property type="match status" value="1"/>
</dbReference>
<dbReference type="SUPFAM" id="SSF47384">
    <property type="entry name" value="Homodimeric domain of signal transducing histidine kinase"/>
    <property type="match status" value="1"/>
</dbReference>
<feature type="transmembrane region" description="Helical" evidence="15">
    <location>
        <begin position="136"/>
        <end position="159"/>
    </location>
</feature>
<dbReference type="Gene3D" id="6.10.340.10">
    <property type="match status" value="1"/>
</dbReference>
<keyword evidence="6" id="KW-0808">Transferase</keyword>
<evidence type="ECO:0000259" key="17">
    <source>
        <dbReference type="PROSITE" id="PS50885"/>
    </source>
</evidence>
<dbReference type="RefSeq" id="WP_185118442.1">
    <property type="nucleotide sequence ID" value="NZ_JACJVQ010000003.1"/>
</dbReference>
<dbReference type="Pfam" id="PF00672">
    <property type="entry name" value="HAMP"/>
    <property type="match status" value="1"/>
</dbReference>
<dbReference type="Pfam" id="PF00512">
    <property type="entry name" value="HisKA"/>
    <property type="match status" value="1"/>
</dbReference>
<dbReference type="SMART" id="SM00387">
    <property type="entry name" value="HATPase_c"/>
    <property type="match status" value="1"/>
</dbReference>
<dbReference type="InterPro" id="IPR003660">
    <property type="entry name" value="HAMP_dom"/>
</dbReference>
<dbReference type="EMBL" id="JACJVQ010000003">
    <property type="protein sequence ID" value="MBB6633217.1"/>
    <property type="molecule type" value="Genomic_DNA"/>
</dbReference>
<dbReference type="SMART" id="SM00304">
    <property type="entry name" value="HAMP"/>
    <property type="match status" value="1"/>
</dbReference>
<dbReference type="InterPro" id="IPR050398">
    <property type="entry name" value="HssS/ArlS-like"/>
</dbReference>
<keyword evidence="12" id="KW-0902">Two-component regulatory system</keyword>
<keyword evidence="4" id="KW-1003">Cell membrane</keyword>
<evidence type="ECO:0000259" key="16">
    <source>
        <dbReference type="PROSITE" id="PS50109"/>
    </source>
</evidence>
<keyword evidence="11 15" id="KW-1133">Transmembrane helix</keyword>
<dbReference type="Gene3D" id="1.10.287.130">
    <property type="match status" value="1"/>
</dbReference>
<evidence type="ECO:0000313" key="18">
    <source>
        <dbReference type="EMBL" id="MBB6633217.1"/>
    </source>
</evidence>
<dbReference type="InterPro" id="IPR036097">
    <property type="entry name" value="HisK_dim/P_sf"/>
</dbReference>
<dbReference type="PROSITE" id="PS50109">
    <property type="entry name" value="HIS_KIN"/>
    <property type="match status" value="1"/>
</dbReference>
<sequence length="452" mass="50878">MRKLQSFAYDHIQQDALVRQGSRENEQERISRLLYGISRSTGHPAAYYDKDGRFAGETRFTKGGSVILDPLQSASGNFSLEADIALSAQNKSVVTRVQDGDEYLIMLTIPFYSGERYEGSFRLTSDYSSRYMHNRAILKSLAGFAAFLFVIVTVFTYILSRRMTRPLIALSHAMRGLGEGNQENAALPANRSDEAGLLAASFKQMKRQIEEQMEHLEAERNRVVALEQSKRRFYQHITHELKTPLTSISGYAQIIGKPNFDDPDFLERAAVKIKTESDRLHSMVAQVLELARREDEGQRQAPNVPVNLHEQLQACCEDLEMKAARYKMLLQCDSQHLTVRGQSEELRKVWVNLLDNAIKYGTAGTDIQIKAFRSAEVAVVQVANERDTDKDADELLVFEPFYRAHGTDRSDTGSIGLGLAICRAIVESHGGTIVYRQEGGHVIVQAELPLWT</sequence>
<evidence type="ECO:0000256" key="4">
    <source>
        <dbReference type="ARBA" id="ARBA00022475"/>
    </source>
</evidence>
<evidence type="ECO:0000256" key="14">
    <source>
        <dbReference type="SAM" id="Coils"/>
    </source>
</evidence>
<protein>
    <recommendedName>
        <fullName evidence="3">histidine kinase</fullName>
        <ecNumber evidence="3">2.7.13.3</ecNumber>
    </recommendedName>
</protein>
<evidence type="ECO:0000256" key="11">
    <source>
        <dbReference type="ARBA" id="ARBA00022989"/>
    </source>
</evidence>
<keyword evidence="9 18" id="KW-0418">Kinase</keyword>
<evidence type="ECO:0000256" key="10">
    <source>
        <dbReference type="ARBA" id="ARBA00022840"/>
    </source>
</evidence>
<evidence type="ECO:0000313" key="19">
    <source>
        <dbReference type="Proteomes" id="UP000535838"/>
    </source>
</evidence>
<feature type="domain" description="HAMP" evidence="17">
    <location>
        <begin position="161"/>
        <end position="214"/>
    </location>
</feature>
<comment type="catalytic activity">
    <reaction evidence="1">
        <text>ATP + protein L-histidine = ADP + protein N-phospho-L-histidine.</text>
        <dbReference type="EC" id="2.7.13.3"/>
    </reaction>
</comment>
<dbReference type="FunFam" id="1.10.287.130:FF:000001">
    <property type="entry name" value="Two-component sensor histidine kinase"/>
    <property type="match status" value="1"/>
</dbReference>
<evidence type="ECO:0000256" key="3">
    <source>
        <dbReference type="ARBA" id="ARBA00012438"/>
    </source>
</evidence>
<evidence type="ECO:0000256" key="9">
    <source>
        <dbReference type="ARBA" id="ARBA00022777"/>
    </source>
</evidence>
<keyword evidence="10" id="KW-0067">ATP-binding</keyword>
<evidence type="ECO:0000256" key="5">
    <source>
        <dbReference type="ARBA" id="ARBA00022553"/>
    </source>
</evidence>
<dbReference type="GO" id="GO:0000155">
    <property type="term" value="F:phosphorelay sensor kinase activity"/>
    <property type="evidence" value="ECO:0007669"/>
    <property type="project" value="InterPro"/>
</dbReference>
<keyword evidence="8" id="KW-0547">Nucleotide-binding</keyword>
<evidence type="ECO:0000256" key="2">
    <source>
        <dbReference type="ARBA" id="ARBA00004651"/>
    </source>
</evidence>
<evidence type="ECO:0000256" key="7">
    <source>
        <dbReference type="ARBA" id="ARBA00022692"/>
    </source>
</evidence>
<keyword evidence="5" id="KW-0597">Phosphoprotein</keyword>
<dbReference type="Pfam" id="PF02518">
    <property type="entry name" value="HATPase_c"/>
    <property type="match status" value="1"/>
</dbReference>
<dbReference type="InterPro" id="IPR003594">
    <property type="entry name" value="HATPase_dom"/>
</dbReference>
<comment type="caution">
    <text evidence="18">The sequence shown here is derived from an EMBL/GenBank/DDBJ whole genome shotgun (WGS) entry which is preliminary data.</text>
</comment>
<evidence type="ECO:0000256" key="15">
    <source>
        <dbReference type="SAM" id="Phobius"/>
    </source>
</evidence>
<dbReference type="Gene3D" id="3.30.565.10">
    <property type="entry name" value="Histidine kinase-like ATPase, C-terminal domain"/>
    <property type="match status" value="1"/>
</dbReference>
<dbReference type="PROSITE" id="PS50885">
    <property type="entry name" value="HAMP"/>
    <property type="match status" value="1"/>
</dbReference>
<dbReference type="InterPro" id="IPR005467">
    <property type="entry name" value="His_kinase_dom"/>
</dbReference>
<keyword evidence="13 15" id="KW-0472">Membrane</keyword>
<dbReference type="InterPro" id="IPR036890">
    <property type="entry name" value="HATPase_C_sf"/>
</dbReference>
<evidence type="ECO:0000256" key="1">
    <source>
        <dbReference type="ARBA" id="ARBA00000085"/>
    </source>
</evidence>
<dbReference type="GO" id="GO:0005524">
    <property type="term" value="F:ATP binding"/>
    <property type="evidence" value="ECO:0007669"/>
    <property type="project" value="UniProtKB-KW"/>
</dbReference>
<feature type="domain" description="Histidine kinase" evidence="16">
    <location>
        <begin position="236"/>
        <end position="452"/>
    </location>
</feature>
<keyword evidence="19" id="KW-1185">Reference proteome</keyword>
<dbReference type="CDD" id="cd06225">
    <property type="entry name" value="HAMP"/>
    <property type="match status" value="1"/>
</dbReference>
<dbReference type="SUPFAM" id="SSF55874">
    <property type="entry name" value="ATPase domain of HSP90 chaperone/DNA topoisomerase II/histidine kinase"/>
    <property type="match status" value="1"/>
</dbReference>
<name>A0A841SUB0_9BACL</name>
<dbReference type="InterPro" id="IPR004358">
    <property type="entry name" value="Sig_transdc_His_kin-like_C"/>
</dbReference>
<dbReference type="PANTHER" id="PTHR45528:SF10">
    <property type="entry name" value="METHYL-ACCEPTING CHEMOTAXIS PROTEIN"/>
    <property type="match status" value="1"/>
</dbReference>
<keyword evidence="14" id="KW-0175">Coiled coil</keyword>
<evidence type="ECO:0000256" key="6">
    <source>
        <dbReference type="ARBA" id="ARBA00022679"/>
    </source>
</evidence>
<dbReference type="Proteomes" id="UP000535838">
    <property type="component" value="Unassembled WGS sequence"/>
</dbReference>
<dbReference type="InterPro" id="IPR003661">
    <property type="entry name" value="HisK_dim/P_dom"/>
</dbReference>
<organism evidence="18 19">
    <name type="scientific">Cohnella thailandensis</name>
    <dbReference type="NCBI Taxonomy" id="557557"/>
    <lineage>
        <taxon>Bacteria</taxon>
        <taxon>Bacillati</taxon>
        <taxon>Bacillota</taxon>
        <taxon>Bacilli</taxon>
        <taxon>Bacillales</taxon>
        <taxon>Paenibacillaceae</taxon>
        <taxon>Cohnella</taxon>
    </lineage>
</organism>
<dbReference type="AlphaFoldDB" id="A0A841SUB0"/>
<dbReference type="GO" id="GO:0005886">
    <property type="term" value="C:plasma membrane"/>
    <property type="evidence" value="ECO:0007669"/>
    <property type="project" value="UniProtKB-SubCell"/>
</dbReference>
<evidence type="ECO:0000256" key="12">
    <source>
        <dbReference type="ARBA" id="ARBA00023012"/>
    </source>
</evidence>
<evidence type="ECO:0000256" key="8">
    <source>
        <dbReference type="ARBA" id="ARBA00022741"/>
    </source>
</evidence>